<comment type="caution">
    <text evidence="1">The sequence shown here is derived from an EMBL/GenBank/DDBJ whole genome shotgun (WGS) entry which is preliminary data.</text>
</comment>
<proteinExistence type="predicted"/>
<accession>A0ABQ4R0J3</accession>
<evidence type="ECO:0000313" key="2">
    <source>
        <dbReference type="Proteomes" id="UP001055167"/>
    </source>
</evidence>
<dbReference type="RefSeq" id="WP_128562143.1">
    <property type="nucleotide sequence ID" value="NZ_BPQH01000012.1"/>
</dbReference>
<protein>
    <recommendedName>
        <fullName evidence="3">DUF4131 domain-containing protein</fullName>
    </recommendedName>
</protein>
<organism evidence="1 2">
    <name type="scientific">Methylobacterium crusticola</name>
    <dbReference type="NCBI Taxonomy" id="1697972"/>
    <lineage>
        <taxon>Bacteria</taxon>
        <taxon>Pseudomonadati</taxon>
        <taxon>Pseudomonadota</taxon>
        <taxon>Alphaproteobacteria</taxon>
        <taxon>Hyphomicrobiales</taxon>
        <taxon>Methylobacteriaceae</taxon>
        <taxon>Methylobacterium</taxon>
    </lineage>
</organism>
<reference evidence="1" key="1">
    <citation type="journal article" date="2021" name="Front. Microbiol.">
        <title>Comprehensive Comparative Genomics and Phenotyping of Methylobacterium Species.</title>
        <authorList>
            <person name="Alessa O."/>
            <person name="Ogura Y."/>
            <person name="Fujitani Y."/>
            <person name="Takami H."/>
            <person name="Hayashi T."/>
            <person name="Sahin N."/>
            <person name="Tani A."/>
        </authorList>
    </citation>
    <scope>NUCLEOTIDE SEQUENCE</scope>
    <source>
        <strain evidence="1">KCTC 52305</strain>
    </source>
</reference>
<keyword evidence="2" id="KW-1185">Reference proteome</keyword>
<gene>
    <name evidence="1" type="ORF">OPKNFCMD_3814</name>
</gene>
<reference evidence="1" key="2">
    <citation type="submission" date="2021-08" db="EMBL/GenBank/DDBJ databases">
        <authorList>
            <person name="Tani A."/>
            <person name="Ola A."/>
            <person name="Ogura Y."/>
            <person name="Katsura K."/>
            <person name="Hayashi T."/>
        </authorList>
    </citation>
    <scope>NUCLEOTIDE SEQUENCE</scope>
    <source>
        <strain evidence="1">KCTC 52305</strain>
    </source>
</reference>
<evidence type="ECO:0008006" key="3">
    <source>
        <dbReference type="Google" id="ProtNLM"/>
    </source>
</evidence>
<name>A0ABQ4R0J3_9HYPH</name>
<dbReference type="Proteomes" id="UP001055167">
    <property type="component" value="Unassembled WGS sequence"/>
</dbReference>
<evidence type="ECO:0000313" key="1">
    <source>
        <dbReference type="EMBL" id="GJD51063.1"/>
    </source>
</evidence>
<dbReference type="EMBL" id="BPQH01000012">
    <property type="protein sequence ID" value="GJD51063.1"/>
    <property type="molecule type" value="Genomic_DNA"/>
</dbReference>
<sequence length="159" mass="17610">MTPALWLLRAGVLAALAALVWQLALWCGPDLELRLAPVLADQAITDVLRDEETREACFVWRFSKLRAARTLDANWTLRAEGRIYPYQAVRQDLDSLGDRSPGALIDRPPGPGQWTRKCIDTPPALVGRPFVITGFVEYATAATGAWWSLRQPTASARVP</sequence>